<evidence type="ECO:0000256" key="7">
    <source>
        <dbReference type="ARBA" id="ARBA00023244"/>
    </source>
</evidence>
<dbReference type="HOGENOM" id="CLU_040933_0_0_0"/>
<dbReference type="SUPFAM" id="SSF51726">
    <property type="entry name" value="UROD/MetE-like"/>
    <property type="match status" value="1"/>
</dbReference>
<evidence type="ECO:0000256" key="10">
    <source>
        <dbReference type="RuleBase" id="RU004169"/>
    </source>
</evidence>
<dbReference type="KEGG" id="caby:Cabys_2676"/>
<feature type="binding site" evidence="8">
    <location>
        <position position="74"/>
    </location>
    <ligand>
        <name>substrate</name>
    </ligand>
</feature>
<comment type="function">
    <text evidence="8">Catalyzes the decarboxylation of four acetate groups of uroporphyrinogen-III to yield coproporphyrinogen-III.</text>
</comment>
<dbReference type="InterPro" id="IPR000257">
    <property type="entry name" value="Uroporphyrinogen_deCOase"/>
</dbReference>
<dbReference type="eggNOG" id="COG0407">
    <property type="taxonomic scope" value="Bacteria"/>
</dbReference>
<dbReference type="HAMAP" id="MF_00218">
    <property type="entry name" value="URO_D"/>
    <property type="match status" value="1"/>
</dbReference>
<dbReference type="GO" id="GO:0004853">
    <property type="term" value="F:uroporphyrinogen decarboxylase activity"/>
    <property type="evidence" value="ECO:0007669"/>
    <property type="project" value="UniProtKB-UniRule"/>
</dbReference>
<comment type="similarity">
    <text evidence="2 8 10">Belongs to the uroporphyrinogen decarboxylase family.</text>
</comment>
<dbReference type="RefSeq" id="WP_006930901.1">
    <property type="nucleotide sequence ID" value="NZ_CM001402.1"/>
</dbReference>
<dbReference type="FunFam" id="3.20.20.210:FF:000007">
    <property type="entry name" value="Uroporphyrinogen decarboxylase"/>
    <property type="match status" value="1"/>
</dbReference>
<gene>
    <name evidence="8 13" type="primary">hemE</name>
    <name evidence="13" type="ORF">Cabys_2676</name>
    <name evidence="14" type="ORF">Calab_3720</name>
</gene>
<feature type="binding site" evidence="8">
    <location>
        <position position="320"/>
    </location>
    <ligand>
        <name>substrate</name>
    </ligand>
</feature>
<evidence type="ECO:0000256" key="8">
    <source>
        <dbReference type="HAMAP-Rule" id="MF_00218"/>
    </source>
</evidence>
<dbReference type="NCBIfam" id="TIGR01464">
    <property type="entry name" value="hemE"/>
    <property type="match status" value="1"/>
</dbReference>
<dbReference type="PROSITE" id="PS00906">
    <property type="entry name" value="UROD_1"/>
    <property type="match status" value="1"/>
</dbReference>
<comment type="catalytic activity">
    <reaction evidence="8 9">
        <text>uroporphyrinogen III + 4 H(+) = coproporphyrinogen III + 4 CO2</text>
        <dbReference type="Rhea" id="RHEA:19865"/>
        <dbReference type="ChEBI" id="CHEBI:15378"/>
        <dbReference type="ChEBI" id="CHEBI:16526"/>
        <dbReference type="ChEBI" id="CHEBI:57308"/>
        <dbReference type="ChEBI" id="CHEBI:57309"/>
        <dbReference type="EC" id="4.1.1.37"/>
    </reaction>
</comment>
<dbReference type="Gene3D" id="3.20.20.210">
    <property type="match status" value="1"/>
</dbReference>
<dbReference type="STRING" id="880073.Cabys_2676"/>
<dbReference type="OrthoDB" id="9806656at2"/>
<evidence type="ECO:0000259" key="11">
    <source>
        <dbReference type="PROSITE" id="PS00906"/>
    </source>
</evidence>
<evidence type="ECO:0000256" key="1">
    <source>
        <dbReference type="ARBA" id="ARBA00004804"/>
    </source>
</evidence>
<evidence type="ECO:0000256" key="3">
    <source>
        <dbReference type="ARBA" id="ARBA00012288"/>
    </source>
</evidence>
<feature type="domain" description="Uroporphyrinogen decarboxylase (URO-D)" evidence="11">
    <location>
        <begin position="20"/>
        <end position="29"/>
    </location>
</feature>
<dbReference type="GO" id="GO:0006782">
    <property type="term" value="P:protoporphyrinogen IX biosynthetic process"/>
    <property type="evidence" value="ECO:0007669"/>
    <property type="project" value="UniProtKB-UniRule"/>
</dbReference>
<dbReference type="EMBL" id="CM001402">
    <property type="protein sequence ID" value="EHO43317.1"/>
    <property type="molecule type" value="Genomic_DNA"/>
</dbReference>
<comment type="caution">
    <text evidence="8">Lacks conserved residue(s) required for the propagation of feature annotation.</text>
</comment>
<name>H1XPE6_CALAY</name>
<dbReference type="AlphaFoldDB" id="H1XPE6"/>
<evidence type="ECO:0000256" key="2">
    <source>
        <dbReference type="ARBA" id="ARBA00009935"/>
    </source>
</evidence>
<evidence type="ECO:0000256" key="4">
    <source>
        <dbReference type="ARBA" id="ARBA00022490"/>
    </source>
</evidence>
<proteinExistence type="inferred from homology"/>
<keyword evidence="6 8" id="KW-0456">Lyase</keyword>
<dbReference type="Proteomes" id="UP000004671">
    <property type="component" value="Chromosome"/>
</dbReference>
<feature type="domain" description="Uroporphyrinogen decarboxylase (URO-D)" evidence="12">
    <location>
        <begin position="139"/>
        <end position="155"/>
    </location>
</feature>
<dbReference type="EC" id="4.1.1.37" evidence="3 8"/>
<comment type="subcellular location">
    <subcellularLocation>
        <location evidence="8">Cytoplasm</location>
    </subcellularLocation>
</comment>
<dbReference type="InterPro" id="IPR006361">
    <property type="entry name" value="Uroporphyrinogen_deCO2ase_HemE"/>
</dbReference>
<dbReference type="InParanoid" id="H1XPE6"/>
<keyword evidence="5 8" id="KW-0210">Decarboxylase</keyword>
<dbReference type="PROSITE" id="PS00907">
    <property type="entry name" value="UROD_2"/>
    <property type="match status" value="1"/>
</dbReference>
<dbReference type="CDD" id="cd00717">
    <property type="entry name" value="URO-D"/>
    <property type="match status" value="1"/>
</dbReference>
<comment type="subunit">
    <text evidence="8">Homodimer.</text>
</comment>
<evidence type="ECO:0000313" key="15">
    <source>
        <dbReference type="Proteomes" id="UP000004671"/>
    </source>
</evidence>
<feature type="binding site" evidence="8">
    <location>
        <position position="206"/>
    </location>
    <ligand>
        <name>substrate</name>
    </ligand>
</feature>
<evidence type="ECO:0000256" key="9">
    <source>
        <dbReference type="RuleBase" id="RU000554"/>
    </source>
</evidence>
<evidence type="ECO:0000313" key="14">
    <source>
        <dbReference type="EMBL" id="EHO43317.1"/>
    </source>
</evidence>
<dbReference type="UniPathway" id="UPA00251">
    <property type="reaction ID" value="UER00321"/>
</dbReference>
<organism evidence="14 15">
    <name type="scientific">Caldithrix abyssi DSM 13497</name>
    <dbReference type="NCBI Taxonomy" id="880073"/>
    <lineage>
        <taxon>Bacteria</taxon>
        <taxon>Pseudomonadati</taxon>
        <taxon>Calditrichota</taxon>
        <taxon>Calditrichia</taxon>
        <taxon>Calditrichales</taxon>
        <taxon>Calditrichaceae</taxon>
        <taxon>Caldithrix</taxon>
    </lineage>
</organism>
<feature type="site" description="Transition state stabilizer" evidence="8">
    <location>
        <position position="74"/>
    </location>
</feature>
<dbReference type="FunCoup" id="H1XPE6">
    <property type="interactions" value="515"/>
</dbReference>
<reference evidence="14 15" key="1">
    <citation type="submission" date="2011-09" db="EMBL/GenBank/DDBJ databases">
        <title>The permanent draft genome of Caldithrix abyssi DSM 13497.</title>
        <authorList>
            <consortium name="US DOE Joint Genome Institute (JGI-PGF)"/>
            <person name="Lucas S."/>
            <person name="Han J."/>
            <person name="Lapidus A."/>
            <person name="Bruce D."/>
            <person name="Goodwin L."/>
            <person name="Pitluck S."/>
            <person name="Peters L."/>
            <person name="Kyrpides N."/>
            <person name="Mavromatis K."/>
            <person name="Ivanova N."/>
            <person name="Mikhailova N."/>
            <person name="Chertkov O."/>
            <person name="Detter J.C."/>
            <person name="Tapia R."/>
            <person name="Han C."/>
            <person name="Land M."/>
            <person name="Hauser L."/>
            <person name="Markowitz V."/>
            <person name="Cheng J.-F."/>
            <person name="Hugenholtz P."/>
            <person name="Woyke T."/>
            <person name="Wu D."/>
            <person name="Spring S."/>
            <person name="Brambilla E."/>
            <person name="Klenk H.-P."/>
            <person name="Eisen J.A."/>
        </authorList>
    </citation>
    <scope>NUCLEOTIDE SEQUENCE [LARGE SCALE GENOMIC DNA]</scope>
    <source>
        <strain evidence="14 15">DSM 13497</strain>
    </source>
</reference>
<evidence type="ECO:0000313" key="13">
    <source>
        <dbReference type="EMBL" id="APF19424.1"/>
    </source>
</evidence>
<keyword evidence="4 8" id="KW-0963">Cytoplasm</keyword>
<evidence type="ECO:0000256" key="6">
    <source>
        <dbReference type="ARBA" id="ARBA00023239"/>
    </source>
</evidence>
<dbReference type="EMBL" id="CP018099">
    <property type="protein sequence ID" value="APF19424.1"/>
    <property type="molecule type" value="Genomic_DNA"/>
</dbReference>
<accession>H1XPE6</accession>
<dbReference type="InterPro" id="IPR038071">
    <property type="entry name" value="UROD/MetE-like_sf"/>
</dbReference>
<dbReference type="PANTHER" id="PTHR21091">
    <property type="entry name" value="METHYLTETRAHYDROFOLATE:HOMOCYSTEINE METHYLTRANSFERASE RELATED"/>
    <property type="match status" value="1"/>
</dbReference>
<dbReference type="GO" id="GO:0005829">
    <property type="term" value="C:cytosol"/>
    <property type="evidence" value="ECO:0007669"/>
    <property type="project" value="TreeGrafter"/>
</dbReference>
<feature type="binding site" evidence="8">
    <location>
        <position position="151"/>
    </location>
    <ligand>
        <name>substrate</name>
    </ligand>
</feature>
<sequence>MSENNLFLKAIHKKPVERTPVWIMRQAGRYLPEYRALRDKYDFLTVCKTPELAAEVTLQPIKRFGFDAAILFSDILVVPEAMGQTLEFMPDHGPKLTPPIRSAEQVERLTTAEIVDKLQYVAQAIKVIRNELDENTALIGFSGSPFTLAAYMIEGKPTRHFKHIKGMMYREPQILEALLQKLTEAIVEYLQMQIQAGVQAVQVFDTWGSVLPLHLYEPFSARYMKEIAYKLQKNGVPVILFGMGGIDHLIQLGDSLAQALGVEWQTDMEQAIRLLHPEYALQGNLDPTVLYGSKETITREVERILKIFGKQNGHIFNLGHGIHPDVPLENVEHLVQEVRRISAELRKADD</sequence>
<evidence type="ECO:0000256" key="5">
    <source>
        <dbReference type="ARBA" id="ARBA00022793"/>
    </source>
</evidence>
<evidence type="ECO:0000259" key="12">
    <source>
        <dbReference type="PROSITE" id="PS00907"/>
    </source>
</evidence>
<dbReference type="Pfam" id="PF01208">
    <property type="entry name" value="URO-D"/>
    <property type="match status" value="1"/>
</dbReference>
<reference evidence="13 16" key="2">
    <citation type="submission" date="2016-11" db="EMBL/GenBank/DDBJ databases">
        <title>Genomic analysis of Caldithrix abyssi and proposal of a novel bacterial phylum Caldithrichaeota.</title>
        <authorList>
            <person name="Kublanov I."/>
            <person name="Sigalova O."/>
            <person name="Gavrilov S."/>
            <person name="Lebedinsky A."/>
            <person name="Ivanova N."/>
            <person name="Daum C."/>
            <person name="Reddy T."/>
            <person name="Klenk H.P."/>
            <person name="Goker M."/>
            <person name="Reva O."/>
            <person name="Miroshnichenko M."/>
            <person name="Kyprides N."/>
            <person name="Woyke T."/>
            <person name="Gelfand M."/>
        </authorList>
    </citation>
    <scope>NUCLEOTIDE SEQUENCE [LARGE SCALE GENOMIC DNA]</scope>
    <source>
        <strain evidence="13 16">LF13</strain>
    </source>
</reference>
<evidence type="ECO:0000313" key="16">
    <source>
        <dbReference type="Proteomes" id="UP000183868"/>
    </source>
</evidence>
<dbReference type="Proteomes" id="UP000183868">
    <property type="component" value="Chromosome"/>
</dbReference>
<keyword evidence="7 8" id="KW-0627">Porphyrin biosynthesis</keyword>
<comment type="pathway">
    <text evidence="1 8 9">Porphyrin-containing compound metabolism; protoporphyrin-IX biosynthesis; coproporphyrinogen-III from 5-aminolevulinate: step 4/4.</text>
</comment>
<feature type="binding site" evidence="8">
    <location>
        <begin position="25"/>
        <end position="29"/>
    </location>
    <ligand>
        <name>substrate</name>
    </ligand>
</feature>
<keyword evidence="15" id="KW-1185">Reference proteome</keyword>
<dbReference type="PANTHER" id="PTHR21091:SF169">
    <property type="entry name" value="UROPORPHYRINOGEN DECARBOXYLASE"/>
    <property type="match status" value="1"/>
</dbReference>
<dbReference type="PaxDb" id="880073-Calab_3720"/>
<protein>
    <recommendedName>
        <fullName evidence="3 8">Uroporphyrinogen decarboxylase</fullName>
        <shortName evidence="8">UPD</shortName>
        <shortName evidence="8">URO-D</shortName>
        <ecNumber evidence="3 8">4.1.1.37</ecNumber>
    </recommendedName>
</protein>